<dbReference type="Proteomes" id="UP000316759">
    <property type="component" value="Unassembled WGS sequence"/>
</dbReference>
<evidence type="ECO:0000256" key="1">
    <source>
        <dbReference type="SAM" id="MobiDB-lite"/>
    </source>
</evidence>
<accession>A0A504Z1D7</accession>
<gene>
    <name evidence="2" type="ORF">FGIG_12276</name>
</gene>
<evidence type="ECO:0000313" key="2">
    <source>
        <dbReference type="EMBL" id="TPP63410.1"/>
    </source>
</evidence>
<feature type="region of interest" description="Disordered" evidence="1">
    <location>
        <begin position="1"/>
        <end position="53"/>
    </location>
</feature>
<reference evidence="2 3" key="1">
    <citation type="submission" date="2019-04" db="EMBL/GenBank/DDBJ databases">
        <title>Annotation for the trematode Fasciola gigantica.</title>
        <authorList>
            <person name="Choi Y.-J."/>
        </authorList>
    </citation>
    <scope>NUCLEOTIDE SEQUENCE [LARGE SCALE GENOMIC DNA]</scope>
    <source>
        <strain evidence="2">Uganda_cow_1</strain>
    </source>
</reference>
<organism evidence="2 3">
    <name type="scientific">Fasciola gigantica</name>
    <name type="common">Giant liver fluke</name>
    <dbReference type="NCBI Taxonomy" id="46835"/>
    <lineage>
        <taxon>Eukaryota</taxon>
        <taxon>Metazoa</taxon>
        <taxon>Spiralia</taxon>
        <taxon>Lophotrochozoa</taxon>
        <taxon>Platyhelminthes</taxon>
        <taxon>Trematoda</taxon>
        <taxon>Digenea</taxon>
        <taxon>Plagiorchiida</taxon>
        <taxon>Echinostomata</taxon>
        <taxon>Echinostomatoidea</taxon>
        <taxon>Fasciolidae</taxon>
        <taxon>Fasciola</taxon>
    </lineage>
</organism>
<dbReference type="AlphaFoldDB" id="A0A504Z1D7"/>
<evidence type="ECO:0000313" key="3">
    <source>
        <dbReference type="Proteomes" id="UP000316759"/>
    </source>
</evidence>
<keyword evidence="3" id="KW-1185">Reference proteome</keyword>
<name>A0A504Z1D7_FASGI</name>
<sequence>MTRSAGSVSPVPRTKSRTDRPRKRQRKPSSDASREFRRSHLHPWTSPPSANLRQMNRVAVKSSGLRRIACCKFQRDYHANSQVSPAAGKTKLIAV</sequence>
<protein>
    <submittedName>
        <fullName evidence="2">Uncharacterized protein</fullName>
    </submittedName>
</protein>
<comment type="caution">
    <text evidence="2">The sequence shown here is derived from an EMBL/GenBank/DDBJ whole genome shotgun (WGS) entry which is preliminary data.</text>
</comment>
<feature type="compositionally biased region" description="Basic and acidic residues" evidence="1">
    <location>
        <begin position="28"/>
        <end position="38"/>
    </location>
</feature>
<dbReference type="EMBL" id="SUNJ01005716">
    <property type="protein sequence ID" value="TPP63410.1"/>
    <property type="molecule type" value="Genomic_DNA"/>
</dbReference>
<proteinExistence type="predicted"/>